<dbReference type="InterPro" id="IPR001024">
    <property type="entry name" value="PLAT/LH2_dom"/>
</dbReference>
<evidence type="ECO:0000256" key="2">
    <source>
        <dbReference type="ARBA" id="ARBA00022516"/>
    </source>
</evidence>
<proteinExistence type="inferred from homology"/>
<keyword evidence="3" id="KW-0479">Metal-binding</keyword>
<evidence type="ECO:0000313" key="12">
    <source>
        <dbReference type="EMBL" id="WJZ88556.1"/>
    </source>
</evidence>
<keyword evidence="7" id="KW-0560">Oxidoreductase</keyword>
<evidence type="ECO:0000256" key="9">
    <source>
        <dbReference type="ARBA" id="ARBA00023160"/>
    </source>
</evidence>
<name>A0ABY9C1J9_VITVI</name>
<evidence type="ECO:0000256" key="3">
    <source>
        <dbReference type="ARBA" id="ARBA00022723"/>
    </source>
</evidence>
<dbReference type="PROSITE" id="PS51393">
    <property type="entry name" value="LIPOXYGENASE_3"/>
    <property type="match status" value="1"/>
</dbReference>
<keyword evidence="2" id="KW-0444">Lipid biosynthesis</keyword>
<accession>A0ABY9C1J9</accession>
<evidence type="ECO:0000256" key="5">
    <source>
        <dbReference type="ARBA" id="ARBA00022832"/>
    </source>
</evidence>
<evidence type="ECO:0000256" key="6">
    <source>
        <dbReference type="ARBA" id="ARBA00022964"/>
    </source>
</evidence>
<keyword evidence="6" id="KW-0223">Dioxygenase</keyword>
<evidence type="ECO:0000256" key="8">
    <source>
        <dbReference type="ARBA" id="ARBA00023098"/>
    </source>
</evidence>
<keyword evidence="5" id="KW-0276">Fatty acid metabolism</keyword>
<organism evidence="12 13">
    <name type="scientific">Vitis vinifera</name>
    <name type="common">Grape</name>
    <dbReference type="NCBI Taxonomy" id="29760"/>
    <lineage>
        <taxon>Eukaryota</taxon>
        <taxon>Viridiplantae</taxon>
        <taxon>Streptophyta</taxon>
        <taxon>Embryophyta</taxon>
        <taxon>Tracheophyta</taxon>
        <taxon>Spermatophyta</taxon>
        <taxon>Magnoliopsida</taxon>
        <taxon>eudicotyledons</taxon>
        <taxon>Gunneridae</taxon>
        <taxon>Pentapetalae</taxon>
        <taxon>rosids</taxon>
        <taxon>Vitales</taxon>
        <taxon>Vitaceae</taxon>
        <taxon>Viteae</taxon>
        <taxon>Vitis</taxon>
    </lineage>
</organism>
<dbReference type="EMBL" id="CP126653">
    <property type="protein sequence ID" value="WJZ88556.1"/>
    <property type="molecule type" value="Genomic_DNA"/>
</dbReference>
<dbReference type="InterPro" id="IPR000907">
    <property type="entry name" value="LipOase"/>
</dbReference>
<dbReference type="Gene3D" id="2.60.60.20">
    <property type="entry name" value="PLAT/LH2 domain"/>
    <property type="match status" value="1"/>
</dbReference>
<evidence type="ECO:0000256" key="10">
    <source>
        <dbReference type="SAM" id="MobiDB-lite"/>
    </source>
</evidence>
<dbReference type="Gene3D" id="4.10.375.10">
    <property type="entry name" value="Lipoxygenase-1, Domain 2"/>
    <property type="match status" value="1"/>
</dbReference>
<comment type="similarity">
    <text evidence="1">Belongs to the lipoxygenase family.</text>
</comment>
<evidence type="ECO:0000313" key="13">
    <source>
        <dbReference type="Proteomes" id="UP001227230"/>
    </source>
</evidence>
<dbReference type="Gene3D" id="3.10.450.60">
    <property type="match status" value="1"/>
</dbReference>
<evidence type="ECO:0000259" key="11">
    <source>
        <dbReference type="PROSITE" id="PS51393"/>
    </source>
</evidence>
<dbReference type="InterPro" id="IPR013819">
    <property type="entry name" value="LipOase_C"/>
</dbReference>
<gene>
    <name evidence="12" type="ORF">VitviT2T_007841</name>
</gene>
<evidence type="ECO:0000256" key="7">
    <source>
        <dbReference type="ARBA" id="ARBA00023002"/>
    </source>
</evidence>
<dbReference type="SMART" id="SM00308">
    <property type="entry name" value="LH2"/>
    <property type="match status" value="1"/>
</dbReference>
<feature type="domain" description="Lipoxygenase" evidence="11">
    <location>
        <begin position="217"/>
        <end position="543"/>
    </location>
</feature>
<dbReference type="Pfam" id="PF00305">
    <property type="entry name" value="Lipoxygenase"/>
    <property type="match status" value="1"/>
</dbReference>
<evidence type="ECO:0000256" key="4">
    <source>
        <dbReference type="ARBA" id="ARBA00022767"/>
    </source>
</evidence>
<dbReference type="InterPro" id="IPR027433">
    <property type="entry name" value="Lipoxygenase_dom_3"/>
</dbReference>
<dbReference type="SUPFAM" id="SSF49723">
    <property type="entry name" value="Lipase/lipooxygenase domain (PLAT/LH2 domain)"/>
    <property type="match status" value="1"/>
</dbReference>
<evidence type="ECO:0000256" key="1">
    <source>
        <dbReference type="ARBA" id="ARBA00009419"/>
    </source>
</evidence>
<keyword evidence="13" id="KW-1185">Reference proteome</keyword>
<dbReference type="Gene3D" id="4.10.372.10">
    <property type="entry name" value="Lipoxygenase-1, Domain 3"/>
    <property type="match status" value="1"/>
</dbReference>
<dbReference type="Pfam" id="PF01477">
    <property type="entry name" value="PLAT"/>
    <property type="match status" value="1"/>
</dbReference>
<keyword evidence="8" id="KW-0443">Lipid metabolism</keyword>
<dbReference type="InterPro" id="IPR001246">
    <property type="entry name" value="LipOase_plant"/>
</dbReference>
<reference evidence="12 13" key="1">
    <citation type="journal article" date="2023" name="Hortic Res">
        <title>The complete reference genome for grapevine (Vitis vinifera L.) genetics and breeding.</title>
        <authorList>
            <person name="Shi X."/>
            <person name="Cao S."/>
            <person name="Wang X."/>
            <person name="Huang S."/>
            <person name="Wang Y."/>
            <person name="Liu Z."/>
            <person name="Liu W."/>
            <person name="Leng X."/>
            <person name="Peng Y."/>
            <person name="Wang N."/>
            <person name="Wang Y."/>
            <person name="Ma Z."/>
            <person name="Xu X."/>
            <person name="Zhang F."/>
            <person name="Xue H."/>
            <person name="Zhong H."/>
            <person name="Wang Y."/>
            <person name="Zhang K."/>
            <person name="Velt A."/>
            <person name="Avia K."/>
            <person name="Holtgrawe D."/>
            <person name="Grimplet J."/>
            <person name="Matus J.T."/>
            <person name="Ware D."/>
            <person name="Wu X."/>
            <person name="Wang H."/>
            <person name="Liu C."/>
            <person name="Fang Y."/>
            <person name="Rustenholz C."/>
            <person name="Cheng Z."/>
            <person name="Xiao H."/>
            <person name="Zhou Y."/>
        </authorList>
    </citation>
    <scope>NUCLEOTIDE SEQUENCE [LARGE SCALE GENOMIC DNA]</scope>
    <source>
        <strain evidence="13">cv. Pinot noir / PN40024</strain>
        <tissue evidence="12">Leaf</tissue>
    </source>
</reference>
<protein>
    <recommendedName>
        <fullName evidence="11">Lipoxygenase domain-containing protein</fullName>
    </recommendedName>
</protein>
<sequence length="543" mass="61815">MFLVLVLEIRKKTAALEPQKLQEEIANTKGRTLEGGVDEFSYAELIAIIGKLCKKLEEVENIIEFKKGETNSMNEPTVHWSHMQGLSAIQPLDIHVPMQGIFLEYDLGFLDQGTGEVEYGLGFSDKGTGTVEYANGLQGKLGKPAYLEDWITTITSLTAGESAFKVTFDWDEEIGEPGAFIIRNNHHRESAVALWLIELRQGELSAKGMCLFYLLQTYLPSETPGPLRKYREGELVNLRGDGTGELKEWDRVYDYAYYNDLGNPDRDLKYTRPVLGGSAEYPYPRRGRTGRPPSEKDPNTESILPLLMSLNIYVPRDERFGHLKMLDFLAYALKSIVQFLLPEFEALCDSTPNEFDSFQDVLDLYEGGIKVPEGTLLDKIKDNIPLEMLKELVRTDGEHLFKFPMPQVIKEDKSAWRTDEEFAREMLAGLNPVVIRLLQEFPPKSKLDLEVYGNQNSSITKEHIENHLDGLTINKAMKKKRLFILDDHDVFMPYRRRINTTSMKTYASRTLLFLKDDRTLKPLAIELSLPHPNGMVQSRGIGH</sequence>
<dbReference type="InterPro" id="IPR036392">
    <property type="entry name" value="PLAT/LH2_dom_sf"/>
</dbReference>
<feature type="region of interest" description="Disordered" evidence="10">
    <location>
        <begin position="279"/>
        <end position="300"/>
    </location>
</feature>
<keyword evidence="9" id="KW-0275">Fatty acid biosynthesis</keyword>
<dbReference type="SUPFAM" id="SSF48484">
    <property type="entry name" value="Lipoxigenase"/>
    <property type="match status" value="1"/>
</dbReference>
<keyword evidence="4" id="KW-0925">Oxylipin biosynthesis</keyword>
<dbReference type="InterPro" id="IPR036226">
    <property type="entry name" value="LipOase_C_sf"/>
</dbReference>
<dbReference type="Proteomes" id="UP001227230">
    <property type="component" value="Chromosome 6"/>
</dbReference>
<dbReference type="PANTHER" id="PTHR11771">
    <property type="entry name" value="LIPOXYGENASE"/>
    <property type="match status" value="1"/>
</dbReference>
<dbReference type="PRINTS" id="PR00468">
    <property type="entry name" value="PLTLPOXGNASE"/>
</dbReference>